<dbReference type="STRING" id="1416778.SAMN05443633_104258"/>
<dbReference type="InterPro" id="IPR001789">
    <property type="entry name" value="Sig_transdc_resp-reg_receiver"/>
</dbReference>
<dbReference type="Gene3D" id="3.40.50.2300">
    <property type="match status" value="1"/>
</dbReference>
<keyword evidence="4" id="KW-1185">Reference proteome</keyword>
<organism evidence="3 4">
    <name type="scientific">Chryseobacterium arachidis</name>
    <dbReference type="NCBI Taxonomy" id="1416778"/>
    <lineage>
        <taxon>Bacteria</taxon>
        <taxon>Pseudomonadati</taxon>
        <taxon>Bacteroidota</taxon>
        <taxon>Flavobacteriia</taxon>
        <taxon>Flavobacteriales</taxon>
        <taxon>Weeksellaceae</taxon>
        <taxon>Chryseobacterium group</taxon>
        <taxon>Chryseobacterium</taxon>
    </lineage>
</organism>
<dbReference type="SUPFAM" id="SSF52172">
    <property type="entry name" value="CheY-like"/>
    <property type="match status" value="1"/>
</dbReference>
<dbReference type="GO" id="GO:0000160">
    <property type="term" value="P:phosphorelay signal transduction system"/>
    <property type="evidence" value="ECO:0007669"/>
    <property type="project" value="InterPro"/>
</dbReference>
<feature type="modified residue" description="4-aspartylphosphate" evidence="1">
    <location>
        <position position="57"/>
    </location>
</feature>
<dbReference type="InterPro" id="IPR011006">
    <property type="entry name" value="CheY-like_superfamily"/>
</dbReference>
<protein>
    <submittedName>
        <fullName evidence="3">Response regulator receiver domain-containing protein</fullName>
    </submittedName>
</protein>
<dbReference type="AlphaFoldDB" id="A0A1M5BQ26"/>
<dbReference type="OrthoDB" id="1238320at2"/>
<reference evidence="4" key="1">
    <citation type="submission" date="2016-11" db="EMBL/GenBank/DDBJ databases">
        <authorList>
            <person name="Varghese N."/>
            <person name="Submissions S."/>
        </authorList>
    </citation>
    <scope>NUCLEOTIDE SEQUENCE [LARGE SCALE GENOMIC DNA]</scope>
    <source>
        <strain evidence="4">DSM 27619</strain>
    </source>
</reference>
<evidence type="ECO:0000313" key="3">
    <source>
        <dbReference type="EMBL" id="SHF44703.1"/>
    </source>
</evidence>
<keyword evidence="1" id="KW-0597">Phosphoprotein</keyword>
<evidence type="ECO:0000256" key="1">
    <source>
        <dbReference type="PROSITE-ProRule" id="PRU00169"/>
    </source>
</evidence>
<dbReference type="Proteomes" id="UP000184518">
    <property type="component" value="Unassembled WGS sequence"/>
</dbReference>
<proteinExistence type="predicted"/>
<name>A0A1M5BQ26_9FLAO</name>
<dbReference type="PROSITE" id="PS50110">
    <property type="entry name" value="RESPONSE_REGULATORY"/>
    <property type="match status" value="1"/>
</dbReference>
<dbReference type="EMBL" id="FQUT01000004">
    <property type="protein sequence ID" value="SHF44703.1"/>
    <property type="molecule type" value="Genomic_DNA"/>
</dbReference>
<evidence type="ECO:0000313" key="4">
    <source>
        <dbReference type="Proteomes" id="UP000184518"/>
    </source>
</evidence>
<dbReference type="RefSeq" id="WP_072956498.1">
    <property type="nucleotide sequence ID" value="NZ_FQUT01000004.1"/>
</dbReference>
<feature type="domain" description="Response regulatory" evidence="2">
    <location>
        <begin position="6"/>
        <end position="94"/>
    </location>
</feature>
<evidence type="ECO:0000259" key="2">
    <source>
        <dbReference type="PROSITE" id="PS50110"/>
    </source>
</evidence>
<gene>
    <name evidence="3" type="ORF">SAMN05443633_104258</name>
</gene>
<accession>A0A1M5BQ26</accession>
<sequence length="94" mass="10982">MHHTHRIALLEDKSHQLEKLELYLSQVPNIEIVLKSKNSDHFFEEIQKVHPEILVADLDLGNDSMTGMEVAQEIKIPVFLQALIRKNMWKILKI</sequence>